<evidence type="ECO:0000259" key="6">
    <source>
        <dbReference type="Pfam" id="PF17678"/>
    </source>
</evidence>
<keyword evidence="3" id="KW-0106">Calcium</keyword>
<feature type="chain" id="PRO_5003309534" evidence="4">
    <location>
        <begin position="24"/>
        <end position="760"/>
    </location>
</feature>
<evidence type="ECO:0000256" key="1">
    <source>
        <dbReference type="ARBA" id="ARBA00001913"/>
    </source>
</evidence>
<dbReference type="InterPro" id="IPR005887">
    <property type="entry name" value="GH92_a_mannosidase_put"/>
</dbReference>
<evidence type="ECO:0000256" key="4">
    <source>
        <dbReference type="SAM" id="SignalP"/>
    </source>
</evidence>
<dbReference type="HOGENOM" id="CLU_003690_2_2_10"/>
<reference evidence="7 8" key="1">
    <citation type="journal article" date="2011" name="Stand. Genomic Sci.">
        <title>Non-contiguous finished genome sequence of Bacteroides coprosuis type strain (PC139).</title>
        <authorList>
            <person name="Land M."/>
            <person name="Held B."/>
            <person name="Gronow S."/>
            <person name="Abt B."/>
            <person name="Lucas S."/>
            <person name="Del Rio T.G."/>
            <person name="Nolan M."/>
            <person name="Tice H."/>
            <person name="Cheng J.F."/>
            <person name="Pitluck S."/>
            <person name="Liolios K."/>
            <person name="Pagani I."/>
            <person name="Ivanova N."/>
            <person name="Mavromatis K."/>
            <person name="Mikhailova N."/>
            <person name="Pati A."/>
            <person name="Tapia R."/>
            <person name="Han C."/>
            <person name="Goodwin L."/>
            <person name="Chen A."/>
            <person name="Palaniappan K."/>
            <person name="Hauser L."/>
            <person name="Brambilla E.M."/>
            <person name="Rohde M."/>
            <person name="Goker M."/>
            <person name="Detter J.C."/>
            <person name="Woyke T."/>
            <person name="Bristow J."/>
            <person name="Eisen J.A."/>
            <person name="Markowitz V."/>
            <person name="Hugenholtz P."/>
            <person name="Kyrpides N.C."/>
            <person name="Klenk H.P."/>
            <person name="Lapidus A."/>
        </authorList>
    </citation>
    <scope>NUCLEOTIDE SEQUENCE [LARGE SCALE GENOMIC DNA]</scope>
    <source>
        <strain evidence="7 8">DSM 18011</strain>
    </source>
</reference>
<dbReference type="AlphaFoldDB" id="F3ZTR3"/>
<gene>
    <name evidence="7" type="ORF">Bcop_1087</name>
</gene>
<dbReference type="Gene3D" id="1.20.1610.10">
    <property type="entry name" value="alpha-1,2-mannosidases domains"/>
    <property type="match status" value="1"/>
</dbReference>
<dbReference type="Pfam" id="PF07971">
    <property type="entry name" value="Glyco_hydro_92"/>
    <property type="match status" value="1"/>
</dbReference>
<evidence type="ECO:0000256" key="3">
    <source>
        <dbReference type="ARBA" id="ARBA00022837"/>
    </source>
</evidence>
<feature type="domain" description="Glycosyl hydrolase family 92 N-terminal" evidence="6">
    <location>
        <begin position="39"/>
        <end position="274"/>
    </location>
</feature>
<sequence>MKMVRKIMHVGVLAGLLLGGLTACNQSTPVAEVPNLTQYVDPYIGSGDHGHVFVGANVPYGMVQLGPTNIHTGWDWVSGYHYSDSTIFGFSHLHLSGTGIGDLLDILVMPTTGSPKLAKGDDSGYDSGMYSLFNRKNEVVKAGYYGVKLDRYNIGVELAATERVGFHKYTFPKADDAAVVINLADALNWDESLEGYLVQEDETTVSGYRYSKGWAADQKVFFTAKFSKPLKGFELYEGETLAEGKKDLTAKLVYGRALFETEENEDIYLKLAVSPVSIENAKLNMEEELPEWDFNATVTDADVKWNNELQKAIIESTDQSVLRNFYTAHYHTMIAPSLFCDVNNDYRGADGKNYNNEIFKAHTTFSLWDTYRAAHPLMTIIHPEQVPDMINSMLYIFKEQGKLPVWHLVGNETDCMVGNPGIPVVADAYLKGFEGFDRDLAYQALKESALQDDRGLDQYKVFGYIPYDKASESVASGLEYALADWAVAQVAKERGETEDYEYFLNRSNSFKSYFDKSIGFMRGIDSKGNFRPGELDPYHSKHREDDYTEGNAWHYRWLVPQNVNGLVDLMGGEDVFIQNLDTLFLLSTELSGDASPDISGLIGQYVQGNEPSHHILYMYPYVGQQWKTAQRVREVLTTLYFDAPAGLSGNEDCGQMSAWYMLSALGFYQVEPAGGRYIFGSPIVDKATLNVGNGNVFTILANNNSKENIYIQSVTLNGQPYTKSFIEFDDIAAGGELVFEMGNTPSQFGVNLEDRPVSVQ</sequence>
<dbReference type="Proteomes" id="UP000018439">
    <property type="component" value="Chromosome"/>
</dbReference>
<accession>F3ZTR3</accession>
<dbReference type="NCBIfam" id="TIGR01180">
    <property type="entry name" value="aman2_put"/>
    <property type="match status" value="1"/>
</dbReference>
<dbReference type="FunFam" id="1.20.1050.60:FF:000001">
    <property type="entry name" value="Putative alpha-1,2-mannosidase"/>
    <property type="match status" value="1"/>
</dbReference>
<evidence type="ECO:0000313" key="8">
    <source>
        <dbReference type="Proteomes" id="UP000018439"/>
    </source>
</evidence>
<feature type="domain" description="Glycosyl hydrolase family 92" evidence="5">
    <location>
        <begin position="280"/>
        <end position="743"/>
    </location>
</feature>
<evidence type="ECO:0000259" key="5">
    <source>
        <dbReference type="Pfam" id="PF07971"/>
    </source>
</evidence>
<dbReference type="GO" id="GO:0005829">
    <property type="term" value="C:cytosol"/>
    <property type="evidence" value="ECO:0007669"/>
    <property type="project" value="TreeGrafter"/>
</dbReference>
<dbReference type="PANTHER" id="PTHR12143">
    <property type="entry name" value="PEPTIDE N-GLYCANASE PNGASE -RELATED"/>
    <property type="match status" value="1"/>
</dbReference>
<protein>
    <submittedName>
        <fullName evidence="7">Alpha-1,2-mannosidase</fullName>
    </submittedName>
</protein>
<dbReference type="PANTHER" id="PTHR12143:SF39">
    <property type="entry name" value="SECRETED PROTEIN"/>
    <property type="match status" value="1"/>
</dbReference>
<comment type="cofactor">
    <cofactor evidence="1">
        <name>Ca(2+)</name>
        <dbReference type="ChEBI" id="CHEBI:29108"/>
    </cofactor>
</comment>
<dbReference type="GO" id="GO:0000224">
    <property type="term" value="F:peptide-N4-(N-acetyl-beta-glucosaminyl)asparagine amidase activity"/>
    <property type="evidence" value="ECO:0007669"/>
    <property type="project" value="TreeGrafter"/>
</dbReference>
<dbReference type="InterPro" id="IPR014718">
    <property type="entry name" value="GH-type_carb-bd"/>
</dbReference>
<dbReference type="InterPro" id="IPR008928">
    <property type="entry name" value="6-hairpin_glycosidase_sf"/>
</dbReference>
<dbReference type="EMBL" id="CM001167">
    <property type="protein sequence ID" value="EGJ71294.1"/>
    <property type="molecule type" value="Genomic_DNA"/>
</dbReference>
<comment type="subunit">
    <text evidence="2">Monomer.</text>
</comment>
<dbReference type="Gene3D" id="2.70.98.10">
    <property type="match status" value="1"/>
</dbReference>
<dbReference type="STRING" id="679937.Bcop_1087"/>
<name>F3ZTR3_9BACE</name>
<dbReference type="eggNOG" id="COG3537">
    <property type="taxonomic scope" value="Bacteria"/>
</dbReference>
<proteinExistence type="predicted"/>
<dbReference type="OrthoDB" id="9762711at2"/>
<dbReference type="InterPro" id="IPR041371">
    <property type="entry name" value="GH92_N"/>
</dbReference>
<dbReference type="InterPro" id="IPR050883">
    <property type="entry name" value="PNGase"/>
</dbReference>
<dbReference type="Pfam" id="PF17678">
    <property type="entry name" value="Glyco_hydro_92N"/>
    <property type="match status" value="1"/>
</dbReference>
<evidence type="ECO:0000313" key="7">
    <source>
        <dbReference type="EMBL" id="EGJ71294.1"/>
    </source>
</evidence>
<dbReference type="Gene3D" id="3.30.2080.10">
    <property type="entry name" value="GH92 mannosidase domain"/>
    <property type="match status" value="1"/>
</dbReference>
<dbReference type="GO" id="GO:0005975">
    <property type="term" value="P:carbohydrate metabolic process"/>
    <property type="evidence" value="ECO:0007669"/>
    <property type="project" value="InterPro"/>
</dbReference>
<dbReference type="GO" id="GO:0006516">
    <property type="term" value="P:glycoprotein catabolic process"/>
    <property type="evidence" value="ECO:0007669"/>
    <property type="project" value="TreeGrafter"/>
</dbReference>
<feature type="signal peptide" evidence="4">
    <location>
        <begin position="1"/>
        <end position="23"/>
    </location>
</feature>
<dbReference type="InterPro" id="IPR012939">
    <property type="entry name" value="Glyco_hydro_92"/>
</dbReference>
<keyword evidence="4" id="KW-0732">Signal</keyword>
<dbReference type="FunFam" id="3.30.2080.10:FF:000001">
    <property type="entry name" value="Alpha-1,2-mannosidase subfamily"/>
    <property type="match status" value="1"/>
</dbReference>
<dbReference type="Gene3D" id="1.20.1050.60">
    <property type="entry name" value="alpha-1,2-mannosidase"/>
    <property type="match status" value="1"/>
</dbReference>
<dbReference type="SUPFAM" id="SSF48208">
    <property type="entry name" value="Six-hairpin glycosidases"/>
    <property type="match status" value="1"/>
</dbReference>
<keyword evidence="8" id="KW-1185">Reference proteome</keyword>
<organism evidence="7 8">
    <name type="scientific">Bacteroides coprosuis DSM 18011</name>
    <dbReference type="NCBI Taxonomy" id="679937"/>
    <lineage>
        <taxon>Bacteria</taxon>
        <taxon>Pseudomonadati</taxon>
        <taxon>Bacteroidota</taxon>
        <taxon>Bacteroidia</taxon>
        <taxon>Bacteroidales</taxon>
        <taxon>Bacteroidaceae</taxon>
        <taxon>Bacteroides</taxon>
    </lineage>
</organism>
<dbReference type="PROSITE" id="PS51257">
    <property type="entry name" value="PROKAR_LIPOPROTEIN"/>
    <property type="match status" value="1"/>
</dbReference>
<evidence type="ECO:0000256" key="2">
    <source>
        <dbReference type="ARBA" id="ARBA00011245"/>
    </source>
</evidence>
<dbReference type="GO" id="GO:0030246">
    <property type="term" value="F:carbohydrate binding"/>
    <property type="evidence" value="ECO:0007669"/>
    <property type="project" value="InterPro"/>
</dbReference>